<comment type="caution">
    <text evidence="17">The sequence shown here is derived from an EMBL/GenBank/DDBJ whole genome shotgun (WGS) entry which is preliminary data.</text>
</comment>
<evidence type="ECO:0000256" key="5">
    <source>
        <dbReference type="ARBA" id="ARBA00011558"/>
    </source>
</evidence>
<evidence type="ECO:0000313" key="17">
    <source>
        <dbReference type="EMBL" id="PHZ83986.1"/>
    </source>
</evidence>
<keyword evidence="18" id="KW-1185">Reference proteome</keyword>
<comment type="pathway">
    <text evidence="4">Carbohydrate metabolism; tricarboxylic acid cycle.</text>
</comment>
<comment type="cofactor">
    <cofactor evidence="1">
        <name>heme</name>
        <dbReference type="ChEBI" id="CHEBI:30413"/>
    </cofactor>
</comment>
<keyword evidence="7" id="KW-0813">Transport</keyword>
<dbReference type="GO" id="GO:0006099">
    <property type="term" value="P:tricarboxylic acid cycle"/>
    <property type="evidence" value="ECO:0007669"/>
    <property type="project" value="UniProtKB-UniPathway"/>
</dbReference>
<organism evidence="17 18">
    <name type="scientific">Paremcibacter congregatus</name>
    <dbReference type="NCBI Taxonomy" id="2043170"/>
    <lineage>
        <taxon>Bacteria</taxon>
        <taxon>Pseudomonadati</taxon>
        <taxon>Pseudomonadota</taxon>
        <taxon>Alphaproteobacteria</taxon>
        <taxon>Emcibacterales</taxon>
        <taxon>Emcibacteraceae</taxon>
        <taxon>Paremcibacter</taxon>
    </lineage>
</organism>
<keyword evidence="9" id="KW-0349">Heme</keyword>
<evidence type="ECO:0000256" key="3">
    <source>
        <dbReference type="ARBA" id="ARBA00004141"/>
    </source>
</evidence>
<dbReference type="EMBL" id="PDEM01000029">
    <property type="protein sequence ID" value="PHZ83986.1"/>
    <property type="molecule type" value="Genomic_DNA"/>
</dbReference>
<feature type="transmembrane region" description="Helical" evidence="16">
    <location>
        <begin position="57"/>
        <end position="79"/>
    </location>
</feature>
<dbReference type="CDD" id="cd03495">
    <property type="entry name" value="SQR_TypeC_SdhD_like"/>
    <property type="match status" value="1"/>
</dbReference>
<dbReference type="UniPathway" id="UPA00223"/>
<evidence type="ECO:0000256" key="11">
    <source>
        <dbReference type="ARBA" id="ARBA00022723"/>
    </source>
</evidence>
<dbReference type="GO" id="GO:0016020">
    <property type="term" value="C:membrane"/>
    <property type="evidence" value="ECO:0007669"/>
    <property type="project" value="UniProtKB-SubCell"/>
</dbReference>
<evidence type="ECO:0000256" key="10">
    <source>
        <dbReference type="ARBA" id="ARBA00022692"/>
    </source>
</evidence>
<evidence type="ECO:0000256" key="12">
    <source>
        <dbReference type="ARBA" id="ARBA00022982"/>
    </source>
</evidence>
<evidence type="ECO:0000256" key="13">
    <source>
        <dbReference type="ARBA" id="ARBA00022989"/>
    </source>
</evidence>
<comment type="subcellular location">
    <subcellularLocation>
        <location evidence="3">Membrane</location>
        <topology evidence="3">Multi-pass membrane protein</topology>
    </subcellularLocation>
</comment>
<dbReference type="RefSeq" id="WP_099474461.1">
    <property type="nucleotide sequence ID" value="NZ_CP041025.1"/>
</dbReference>
<evidence type="ECO:0000256" key="16">
    <source>
        <dbReference type="SAM" id="Phobius"/>
    </source>
</evidence>
<dbReference type="SUPFAM" id="SSF81343">
    <property type="entry name" value="Fumarate reductase respiratory complex transmembrane subunits"/>
    <property type="match status" value="1"/>
</dbReference>
<evidence type="ECO:0000256" key="2">
    <source>
        <dbReference type="ARBA" id="ARBA00004050"/>
    </source>
</evidence>
<reference evidence="17 18" key="1">
    <citation type="submission" date="2017-10" db="EMBL/GenBank/DDBJ databases">
        <title>Frigbacter circumglobatus gen. nov. sp. nov., isolated from sediment cultured in situ.</title>
        <authorList>
            <person name="Zhao Z."/>
        </authorList>
    </citation>
    <scope>NUCLEOTIDE SEQUENCE [LARGE SCALE GENOMIC DNA]</scope>
    <source>
        <strain evidence="17 18">ZYL</strain>
    </source>
</reference>
<keyword evidence="8" id="KW-0816">Tricarboxylic acid cycle</keyword>
<dbReference type="Gene3D" id="1.20.1300.10">
    <property type="entry name" value="Fumarate reductase/succinate dehydrogenase, transmembrane subunit"/>
    <property type="match status" value="1"/>
</dbReference>
<dbReference type="Pfam" id="PF01127">
    <property type="entry name" value="Sdh_cyt"/>
    <property type="match status" value="1"/>
</dbReference>
<comment type="subunit">
    <text evidence="5">Part of an enzyme complex containing four subunits: a flavoprotein, an iron-sulfur protein, plus two membrane-anchoring proteins, SdhC and SdhD.</text>
</comment>
<evidence type="ECO:0000256" key="15">
    <source>
        <dbReference type="ARBA" id="ARBA00023136"/>
    </source>
</evidence>
<feature type="transmembrane region" description="Helical" evidence="16">
    <location>
        <begin position="23"/>
        <end position="45"/>
    </location>
</feature>
<evidence type="ECO:0000256" key="1">
    <source>
        <dbReference type="ARBA" id="ARBA00001971"/>
    </source>
</evidence>
<dbReference type="NCBIfam" id="TIGR02968">
    <property type="entry name" value="succ_dehyd_anc"/>
    <property type="match status" value="1"/>
</dbReference>
<evidence type="ECO:0000256" key="7">
    <source>
        <dbReference type="ARBA" id="ARBA00022448"/>
    </source>
</evidence>
<evidence type="ECO:0000256" key="8">
    <source>
        <dbReference type="ARBA" id="ARBA00022532"/>
    </source>
</evidence>
<evidence type="ECO:0000256" key="14">
    <source>
        <dbReference type="ARBA" id="ARBA00023004"/>
    </source>
</evidence>
<dbReference type="GO" id="GO:0020037">
    <property type="term" value="F:heme binding"/>
    <property type="evidence" value="ECO:0007669"/>
    <property type="project" value="InterPro"/>
</dbReference>
<keyword evidence="14" id="KW-0408">Iron</keyword>
<dbReference type="InterPro" id="IPR000701">
    <property type="entry name" value="SuccDH_FuR_B_TM-su"/>
</dbReference>
<evidence type="ECO:0000313" key="18">
    <source>
        <dbReference type="Proteomes" id="UP000229730"/>
    </source>
</evidence>
<dbReference type="AlphaFoldDB" id="A0A2G4YRA5"/>
<evidence type="ECO:0000256" key="9">
    <source>
        <dbReference type="ARBA" id="ARBA00022617"/>
    </source>
</evidence>
<keyword evidence="12" id="KW-0249">Electron transport</keyword>
<dbReference type="GO" id="GO:0046872">
    <property type="term" value="F:metal ion binding"/>
    <property type="evidence" value="ECO:0007669"/>
    <property type="project" value="UniProtKB-KW"/>
</dbReference>
<keyword evidence="11" id="KW-0479">Metal-binding</keyword>
<keyword evidence="13 16" id="KW-1133">Transmembrane helix</keyword>
<evidence type="ECO:0000256" key="6">
    <source>
        <dbReference type="ARBA" id="ARBA00019425"/>
    </source>
</evidence>
<dbReference type="OrthoDB" id="9809280at2"/>
<proteinExistence type="predicted"/>
<dbReference type="Proteomes" id="UP000229730">
    <property type="component" value="Unassembled WGS sequence"/>
</dbReference>
<dbReference type="InParanoid" id="A0A2G4YRA5"/>
<dbReference type="InterPro" id="IPR034804">
    <property type="entry name" value="SQR/QFR_C/D"/>
</dbReference>
<keyword evidence="15 16" id="KW-0472">Membrane</keyword>
<keyword evidence="10 16" id="KW-0812">Transmembrane</keyword>
<evidence type="ECO:0000256" key="4">
    <source>
        <dbReference type="ARBA" id="ARBA00005163"/>
    </source>
</evidence>
<accession>A0A2G4YRA5</accession>
<name>A0A2G4YRA5_9PROT</name>
<gene>
    <name evidence="17" type="primary">sdhD</name>
    <name evidence="17" type="ORF">CRD36_14345</name>
</gene>
<sequence>MSLNTPISKVRGLGSAKSGTHHWWMQKIAAVALIPLTIWFVASIVQMTQADYFTVKAWLSSPVSAILMLVYIVTGVYHLRLGLQEIVEDYVPNKGPKTFYSFAILFGCTIIAVACIFSVLKIAL</sequence>
<dbReference type="InterPro" id="IPR014312">
    <property type="entry name" value="Succ_DH_anchor"/>
</dbReference>
<feature type="transmembrane region" description="Helical" evidence="16">
    <location>
        <begin position="99"/>
        <end position="120"/>
    </location>
</feature>
<protein>
    <recommendedName>
        <fullName evidence="6">Succinate dehydrogenase hydrophobic membrane anchor subunit</fullName>
    </recommendedName>
</protein>
<comment type="function">
    <text evidence="2">Membrane-anchoring subunit of succinate dehydrogenase (SDH).</text>
</comment>